<feature type="domain" description="Cell envelope-related transcriptional attenuator" evidence="4">
    <location>
        <begin position="131"/>
        <end position="271"/>
    </location>
</feature>
<reference evidence="5 6" key="1">
    <citation type="submission" date="2018-10" db="EMBL/GenBank/DDBJ databases">
        <title>Phylogenomics of Brevibacillus.</title>
        <authorList>
            <person name="Dunlap C."/>
        </authorList>
    </citation>
    <scope>NUCLEOTIDE SEQUENCE [LARGE SCALE GENOMIC DNA]</scope>
    <source>
        <strain evidence="5 6">JCM 15716</strain>
    </source>
</reference>
<evidence type="ECO:0000256" key="2">
    <source>
        <dbReference type="SAM" id="MobiDB-lite"/>
    </source>
</evidence>
<evidence type="ECO:0000313" key="6">
    <source>
        <dbReference type="Proteomes" id="UP000271031"/>
    </source>
</evidence>
<evidence type="ECO:0000259" key="4">
    <source>
        <dbReference type="Pfam" id="PF03816"/>
    </source>
</evidence>
<dbReference type="OrthoDB" id="27330at2"/>
<keyword evidence="3" id="KW-0812">Transmembrane</keyword>
<organism evidence="5 6">
    <name type="scientific">Brevibacillus fluminis</name>
    <dbReference type="NCBI Taxonomy" id="511487"/>
    <lineage>
        <taxon>Bacteria</taxon>
        <taxon>Bacillati</taxon>
        <taxon>Bacillota</taxon>
        <taxon>Bacilli</taxon>
        <taxon>Bacillales</taxon>
        <taxon>Paenibacillaceae</taxon>
        <taxon>Brevibacillus</taxon>
    </lineage>
</organism>
<gene>
    <name evidence="5" type="ORF">EDM56_17105</name>
</gene>
<keyword evidence="6" id="KW-1185">Reference proteome</keyword>
<name>A0A3M8DIF4_9BACL</name>
<evidence type="ECO:0000256" key="3">
    <source>
        <dbReference type="SAM" id="Phobius"/>
    </source>
</evidence>
<dbReference type="EMBL" id="RHHQ01000012">
    <property type="protein sequence ID" value="RNB87379.1"/>
    <property type="molecule type" value="Genomic_DNA"/>
</dbReference>
<sequence length="356" mass="39397">MRYDSRTRERVVDMKPIREWKKRTKWIVGSSTFLLLFLFGMIGYTAWQLYDTAKAMYQPVERLPSLPRQEALAQEKEQAVDEEQSVVDQRDNAASGSSATPQAATKKEPIQTTAFLLLGVDHDSAATDTGRTDVIMLAILNGKSGKLTLTSIPRDTYVQIAGKNHKDKINAAFHSGVETTIATVENFTGVIVDHYVLFNFDGFVKAIDSMGGIQLDVDANAAVELKVQAGLQHLAGAPALEYARFRSDARGDFGRNERQQKVMKAVLEESKGLRSPDKIKQILDTVGKDVRTDLTFSQMVTFAAHLDDFSADNVDQIVYSASTARFGPQNLSYVLIDDTERKRVTNLLKATIGAAK</sequence>
<accession>A0A3M8DIF4</accession>
<dbReference type="Proteomes" id="UP000271031">
    <property type="component" value="Unassembled WGS sequence"/>
</dbReference>
<dbReference type="InterPro" id="IPR004474">
    <property type="entry name" value="LytR_CpsA_psr"/>
</dbReference>
<dbReference type="NCBIfam" id="TIGR00350">
    <property type="entry name" value="lytR_cpsA_psr"/>
    <property type="match status" value="1"/>
</dbReference>
<evidence type="ECO:0000256" key="1">
    <source>
        <dbReference type="ARBA" id="ARBA00006068"/>
    </source>
</evidence>
<feature type="transmembrane region" description="Helical" evidence="3">
    <location>
        <begin position="26"/>
        <end position="47"/>
    </location>
</feature>
<dbReference type="PANTHER" id="PTHR33392:SF6">
    <property type="entry name" value="POLYISOPRENYL-TEICHOIC ACID--PEPTIDOGLYCAN TEICHOIC ACID TRANSFERASE TAGU"/>
    <property type="match status" value="1"/>
</dbReference>
<keyword evidence="3" id="KW-1133">Transmembrane helix</keyword>
<comment type="similarity">
    <text evidence="1">Belongs to the LytR/CpsA/Psr (LCP) family.</text>
</comment>
<dbReference type="PANTHER" id="PTHR33392">
    <property type="entry name" value="POLYISOPRENYL-TEICHOIC ACID--PEPTIDOGLYCAN TEICHOIC ACID TRANSFERASE TAGU"/>
    <property type="match status" value="1"/>
</dbReference>
<comment type="caution">
    <text evidence="5">The sequence shown here is derived from an EMBL/GenBank/DDBJ whole genome shotgun (WGS) entry which is preliminary data.</text>
</comment>
<evidence type="ECO:0000313" key="5">
    <source>
        <dbReference type="EMBL" id="RNB87379.1"/>
    </source>
</evidence>
<dbReference type="Gene3D" id="3.40.630.190">
    <property type="entry name" value="LCP protein"/>
    <property type="match status" value="1"/>
</dbReference>
<dbReference type="AlphaFoldDB" id="A0A3M8DIF4"/>
<keyword evidence="3" id="KW-0472">Membrane</keyword>
<dbReference type="Pfam" id="PF03816">
    <property type="entry name" value="LytR_cpsA_psr"/>
    <property type="match status" value="1"/>
</dbReference>
<feature type="compositionally biased region" description="Polar residues" evidence="2">
    <location>
        <begin position="92"/>
        <end position="103"/>
    </location>
</feature>
<protein>
    <submittedName>
        <fullName evidence="5">LytR family transcriptional regulator</fullName>
    </submittedName>
</protein>
<feature type="region of interest" description="Disordered" evidence="2">
    <location>
        <begin position="70"/>
        <end position="106"/>
    </location>
</feature>
<proteinExistence type="inferred from homology"/>
<dbReference type="InterPro" id="IPR050922">
    <property type="entry name" value="LytR/CpsA/Psr_CW_biosynth"/>
</dbReference>